<evidence type="ECO:0000256" key="3">
    <source>
        <dbReference type="ARBA" id="ARBA00022898"/>
    </source>
</evidence>
<dbReference type="InterPro" id="IPR015422">
    <property type="entry name" value="PyrdxlP-dep_Trfase_small"/>
</dbReference>
<dbReference type="InterPro" id="IPR015421">
    <property type="entry name" value="PyrdxlP-dep_Trfase_major"/>
</dbReference>
<comment type="cofactor">
    <cofactor evidence="1 4">
        <name>pyridoxal 5'-phosphate</name>
        <dbReference type="ChEBI" id="CHEBI:597326"/>
    </cofactor>
</comment>
<comment type="similarity">
    <text evidence="2 4">Belongs to the trans-sulfuration enzymes family.</text>
</comment>
<dbReference type="InterPro" id="IPR015424">
    <property type="entry name" value="PyrdxlP-dep_Trfase"/>
</dbReference>
<proteinExistence type="inferred from homology"/>
<name>A0ABW4LVN1_9BACI</name>
<gene>
    <name evidence="5" type="ORF">ACFSCX_16900</name>
</gene>
<evidence type="ECO:0000256" key="1">
    <source>
        <dbReference type="ARBA" id="ARBA00001933"/>
    </source>
</evidence>
<dbReference type="PIRSF" id="PIRSF001434">
    <property type="entry name" value="CGS"/>
    <property type="match status" value="1"/>
</dbReference>
<protein>
    <submittedName>
        <fullName evidence="5">Trans-sulfuration enzyme family protein</fullName>
    </submittedName>
</protein>
<dbReference type="Proteomes" id="UP001597214">
    <property type="component" value="Unassembled WGS sequence"/>
</dbReference>
<organism evidence="5 6">
    <name type="scientific">Bacillus salitolerans</name>
    <dbReference type="NCBI Taxonomy" id="1437434"/>
    <lineage>
        <taxon>Bacteria</taxon>
        <taxon>Bacillati</taxon>
        <taxon>Bacillota</taxon>
        <taxon>Bacilli</taxon>
        <taxon>Bacillales</taxon>
        <taxon>Bacillaceae</taxon>
        <taxon>Bacillus</taxon>
    </lineage>
</organism>
<comment type="caution">
    <text evidence="5">The sequence shown here is derived from an EMBL/GenBank/DDBJ whole genome shotgun (WGS) entry which is preliminary data.</text>
</comment>
<evidence type="ECO:0000256" key="4">
    <source>
        <dbReference type="RuleBase" id="RU362118"/>
    </source>
</evidence>
<dbReference type="Gene3D" id="3.90.1150.10">
    <property type="entry name" value="Aspartate Aminotransferase, domain 1"/>
    <property type="match status" value="1"/>
</dbReference>
<dbReference type="PANTHER" id="PTHR11808:SF89">
    <property type="entry name" value="METHIONINE GAMMA-LYASE"/>
    <property type="match status" value="1"/>
</dbReference>
<evidence type="ECO:0000313" key="6">
    <source>
        <dbReference type="Proteomes" id="UP001597214"/>
    </source>
</evidence>
<dbReference type="Gene3D" id="3.40.640.10">
    <property type="entry name" value="Type I PLP-dependent aspartate aminotransferase-like (Major domain)"/>
    <property type="match status" value="1"/>
</dbReference>
<accession>A0ABW4LVN1</accession>
<dbReference type="InterPro" id="IPR054542">
    <property type="entry name" value="Cys_met_metab_PP"/>
</dbReference>
<dbReference type="CDD" id="cd00614">
    <property type="entry name" value="CGS_like"/>
    <property type="match status" value="1"/>
</dbReference>
<dbReference type="InterPro" id="IPR000277">
    <property type="entry name" value="Cys/Met-Metab_PyrdxlP-dep_enz"/>
</dbReference>
<reference evidence="6" key="1">
    <citation type="journal article" date="2019" name="Int. J. Syst. Evol. Microbiol.">
        <title>The Global Catalogue of Microorganisms (GCM) 10K type strain sequencing project: providing services to taxonomists for standard genome sequencing and annotation.</title>
        <authorList>
            <consortium name="The Broad Institute Genomics Platform"/>
            <consortium name="The Broad Institute Genome Sequencing Center for Infectious Disease"/>
            <person name="Wu L."/>
            <person name="Ma J."/>
        </authorList>
    </citation>
    <scope>NUCLEOTIDE SEQUENCE [LARGE SCALE GENOMIC DNA]</scope>
    <source>
        <strain evidence="6">CCUG 49339</strain>
    </source>
</reference>
<dbReference type="SUPFAM" id="SSF53383">
    <property type="entry name" value="PLP-dependent transferases"/>
    <property type="match status" value="1"/>
</dbReference>
<dbReference type="PROSITE" id="PS00868">
    <property type="entry name" value="CYS_MET_METAB_PP"/>
    <property type="match status" value="1"/>
</dbReference>
<dbReference type="Pfam" id="PF01053">
    <property type="entry name" value="Cys_Met_Meta_PP"/>
    <property type="match status" value="1"/>
</dbReference>
<dbReference type="EMBL" id="JBHUEM010000040">
    <property type="protein sequence ID" value="MFD1738208.1"/>
    <property type="molecule type" value="Genomic_DNA"/>
</dbReference>
<sequence>MEFYTKNVHYGKKVATPIKSKVTPIYQSSAFTFASLQELEGFYEGKGNFLYSRVGNPNTDELGQAVAALEGAEQGVATSSGLSAILVSILAVASTGDHVIAPVDLYGGTYQLIAKELKDVGIESTFVPFESKHTILEAIKPNTRVIYSESVTNPLLRVENIDQLVEVAKEYKLISIIDNTFATPLLCKPINKGVDLIIHSATKYIGGHSDVTAGVVVGNKSLMEKVNQKVVNLGTNLSPFESWLACRGIKTLSIRMEKQAQNAKALAEALVGVKGVKQLFYPSTLSSLGNGAIVTIELDTELCRMESFFESLEWIKIVPTLAGVETTVSYPIATSHRALSEDDLKKLGITRGMVRISAGIEHDQDIIKAFKEAIIKSLI</sequence>
<dbReference type="PANTHER" id="PTHR11808">
    <property type="entry name" value="TRANS-SULFURATION ENZYME FAMILY MEMBER"/>
    <property type="match status" value="1"/>
</dbReference>
<keyword evidence="3 4" id="KW-0663">Pyridoxal phosphate</keyword>
<evidence type="ECO:0000313" key="5">
    <source>
        <dbReference type="EMBL" id="MFD1738208.1"/>
    </source>
</evidence>
<keyword evidence="6" id="KW-1185">Reference proteome</keyword>
<evidence type="ECO:0000256" key="2">
    <source>
        <dbReference type="ARBA" id="ARBA00009077"/>
    </source>
</evidence>
<dbReference type="RefSeq" id="WP_377929423.1">
    <property type="nucleotide sequence ID" value="NZ_JBHUEM010000040.1"/>
</dbReference>